<organism evidence="1 2">
    <name type="scientific">Caballeronia novacaledonica</name>
    <dbReference type="NCBI Taxonomy" id="1544861"/>
    <lineage>
        <taxon>Bacteria</taxon>
        <taxon>Pseudomonadati</taxon>
        <taxon>Pseudomonadota</taxon>
        <taxon>Betaproteobacteria</taxon>
        <taxon>Burkholderiales</taxon>
        <taxon>Burkholderiaceae</taxon>
        <taxon>Caballeronia</taxon>
    </lineage>
</organism>
<reference evidence="1" key="1">
    <citation type="submission" date="2021-09" db="EMBL/GenBank/DDBJ databases">
        <title>Isolation and characterization of 3-chlorobenzoate degrading bacteria from soils in Shizuoka.</title>
        <authorList>
            <person name="Ifat A."/>
            <person name="Ogawa N."/>
            <person name="Kimbara K."/>
            <person name="Moriuchi R."/>
            <person name="Dohra H."/>
            <person name="Shintani M."/>
        </authorList>
    </citation>
    <scope>NUCLEOTIDE SEQUENCE</scope>
    <source>
        <strain evidence="1">19CS2-2</strain>
    </source>
</reference>
<dbReference type="EMBL" id="BPUR01000012">
    <property type="protein sequence ID" value="GJH19025.1"/>
    <property type="molecule type" value="Genomic_DNA"/>
</dbReference>
<name>A0ACB5QV38_9BURK</name>
<protein>
    <submittedName>
        <fullName evidence="1">Uncharacterized protein</fullName>
    </submittedName>
</protein>
<gene>
    <name evidence="1" type="ORF">CBA19CS22_20805</name>
</gene>
<dbReference type="Proteomes" id="UP001055013">
    <property type="component" value="Unassembled WGS sequence"/>
</dbReference>
<evidence type="ECO:0000313" key="1">
    <source>
        <dbReference type="EMBL" id="GJH19025.1"/>
    </source>
</evidence>
<comment type="caution">
    <text evidence="1">The sequence shown here is derived from an EMBL/GenBank/DDBJ whole genome shotgun (WGS) entry which is preliminary data.</text>
</comment>
<accession>A0ACB5QV38</accession>
<evidence type="ECO:0000313" key="2">
    <source>
        <dbReference type="Proteomes" id="UP001055013"/>
    </source>
</evidence>
<proteinExistence type="predicted"/>
<sequence>MQMRCIEHVEQRVFVRFTSALVPRVSALAGIMLRLLSDRIAHRCAILNVTHRIIGRFISKINRRRRIVL</sequence>
<keyword evidence="2" id="KW-1185">Reference proteome</keyword>